<sequence>MSRHVVALDPVTSGCSIVLIAEDSPIPLVKWVPAPSANSNRSIAATVHRTTQTAEGVLDSVLRSGKPALVVMMKPLCDPIHEDPSGPRRMMLSGEIMRRLVDADIKVSEIPPMTLVKWVLGRFVGGTAGRESVTKTMKDKFTGIDTTDLDSRFRWSTVALAAAGALAVGIPTRLDVTDDRLKNLKLMVLPSTWTLPSSAAEWHQKHSIQEVSA</sequence>
<gene>
    <name evidence="1" type="ORF">AN908_00150</name>
    <name evidence="2" type="ORF">AN912_01420</name>
</gene>
<dbReference type="GeneID" id="45762363"/>
<dbReference type="Proteomes" id="UP000037843">
    <property type="component" value="Unassembled WGS sequence"/>
</dbReference>
<reference evidence="3 4" key="1">
    <citation type="submission" date="2015-09" db="EMBL/GenBank/DDBJ databases">
        <title>Genome Sequences of Mycobacterium immunogenum Isolates, Recuperated from a Chloraminated Drinking Water Distribution System Simulator Subjected to Episodes of Nitrification.</title>
        <authorList>
            <person name="Gomez-Alvarez V."/>
            <person name="Revetta R.P."/>
        </authorList>
    </citation>
    <scope>NUCLEOTIDE SEQUENCE [LARGE SCALE GENOMIC DNA]</scope>
    <source>
        <strain evidence="1 3">H008</strain>
        <strain evidence="2 4">H076</strain>
    </source>
</reference>
<proteinExistence type="predicted"/>
<protein>
    <recommendedName>
        <fullName evidence="5">DUF429 domain-containing protein</fullName>
    </recommendedName>
</protein>
<evidence type="ECO:0000313" key="3">
    <source>
        <dbReference type="Proteomes" id="UP000037843"/>
    </source>
</evidence>
<name>A0A7V8LT09_9MYCO</name>
<dbReference type="EMBL" id="LJFO01000001">
    <property type="protein sequence ID" value="KPG17644.1"/>
    <property type="molecule type" value="Genomic_DNA"/>
</dbReference>
<dbReference type="Proteomes" id="UP000037962">
    <property type="component" value="Unassembled WGS sequence"/>
</dbReference>
<dbReference type="AlphaFoldDB" id="A0A7V8LT09"/>
<evidence type="ECO:0008006" key="5">
    <source>
        <dbReference type="Google" id="ProtNLM"/>
    </source>
</evidence>
<dbReference type="KEGG" id="miz:BAB75_00380"/>
<dbReference type="EMBL" id="LJFS01000001">
    <property type="protein sequence ID" value="KPG37661.1"/>
    <property type="molecule type" value="Genomic_DNA"/>
</dbReference>
<organism evidence="1 3">
    <name type="scientific">Mycobacteroides immunogenum</name>
    <dbReference type="NCBI Taxonomy" id="83262"/>
    <lineage>
        <taxon>Bacteria</taxon>
        <taxon>Bacillati</taxon>
        <taxon>Actinomycetota</taxon>
        <taxon>Actinomycetes</taxon>
        <taxon>Mycobacteriales</taxon>
        <taxon>Mycobacteriaceae</taxon>
        <taxon>Mycobacteroides</taxon>
    </lineage>
</organism>
<accession>A0A7V8LT09</accession>
<dbReference type="RefSeq" id="WP_043078142.1">
    <property type="nucleotide sequence ID" value="NZ_CP011530.1"/>
</dbReference>
<evidence type="ECO:0000313" key="1">
    <source>
        <dbReference type="EMBL" id="KPG17644.1"/>
    </source>
</evidence>
<evidence type="ECO:0000313" key="2">
    <source>
        <dbReference type="EMBL" id="KPG37661.1"/>
    </source>
</evidence>
<keyword evidence="4" id="KW-1185">Reference proteome</keyword>
<evidence type="ECO:0000313" key="4">
    <source>
        <dbReference type="Proteomes" id="UP000037962"/>
    </source>
</evidence>
<comment type="caution">
    <text evidence="1">The sequence shown here is derived from an EMBL/GenBank/DDBJ whole genome shotgun (WGS) entry which is preliminary data.</text>
</comment>